<dbReference type="GeneID" id="20320660"/>
<keyword evidence="10" id="KW-1185">Reference proteome</keyword>
<dbReference type="GO" id="GO:0043195">
    <property type="term" value="C:terminal bouton"/>
    <property type="evidence" value="ECO:0007669"/>
    <property type="project" value="TreeGrafter"/>
</dbReference>
<dbReference type="Pfam" id="PF07690">
    <property type="entry name" value="MFS_1"/>
    <property type="match status" value="1"/>
</dbReference>
<keyword evidence="8" id="KW-0325">Glycoprotein</keyword>
<evidence type="ECO:0000256" key="2">
    <source>
        <dbReference type="ARBA" id="ARBA00006829"/>
    </source>
</evidence>
<keyword evidence="4" id="KW-0812">Transmembrane</keyword>
<dbReference type="GO" id="GO:0005277">
    <property type="term" value="F:acetylcholine transmembrane transporter activity"/>
    <property type="evidence" value="ECO:0007669"/>
    <property type="project" value="TreeGrafter"/>
</dbReference>
<keyword evidence="5" id="KW-0532">Neurotransmitter transport</keyword>
<keyword evidence="3" id="KW-0813">Transport</keyword>
<keyword evidence="7" id="KW-0472">Membrane</keyword>
<dbReference type="STRING" id="6198.A0A074ZG82"/>
<comment type="subcellular location">
    <subcellularLocation>
        <location evidence="1">Membrane</location>
        <topology evidence="1">Multi-pass membrane protein</topology>
    </subcellularLocation>
</comment>
<dbReference type="InterPro" id="IPR011701">
    <property type="entry name" value="MFS"/>
</dbReference>
<gene>
    <name evidence="9" type="ORF">T265_06481</name>
</gene>
<dbReference type="PROSITE" id="PS50850">
    <property type="entry name" value="MFS"/>
    <property type="match status" value="1"/>
</dbReference>
<proteinExistence type="inferred from homology"/>
<evidence type="ECO:0000256" key="4">
    <source>
        <dbReference type="ARBA" id="ARBA00022692"/>
    </source>
</evidence>
<evidence type="ECO:0000256" key="3">
    <source>
        <dbReference type="ARBA" id="ARBA00022448"/>
    </source>
</evidence>
<evidence type="ECO:0000256" key="1">
    <source>
        <dbReference type="ARBA" id="ARBA00004141"/>
    </source>
</evidence>
<dbReference type="SUPFAM" id="SSF103473">
    <property type="entry name" value="MFS general substrate transporter"/>
    <property type="match status" value="1"/>
</dbReference>
<sequence>MYFTFTFLFSLFFFSLLRCNPNQPKVLNMVRTFDFDKIVSGFSGRIQDPESQRRMVLCVVCVALLLDNMLYMVIVPIIPDYLQTMSGLGHEEVLWINATHSKRISMLSDNFTATSGQYQLRWLVHESDTKIGTLFAFKAIVQLLFNPISGTIIDRIGYDLPMMFGLCVIFVSTSMFAFGSSFGVLFLARGLQGVGSAFADTSGLAMIADRYTIEAERTKALGIALAFISFGSLVAPPFGGILYQFFGKELPFISLAFVALFDGFLLMIIMQPVRIERTVLKAEGNLPKGTPIHRLLLDPYVAICAGCLTIANVSLAFLEPTISNWMSETMHATNAQEGLVWLPAFLPHLAGVITTVKLAAKYPKYQWLMAAAGLAIEGMSCFLIPFCTNFLALMIPISILCYGIALVDTAILPTMGFLVDTRHVSVYGSVYAIADLSYSVAYALGPIVAGELVQAIKFLGLNIVMTLVTLIYVPVLYLLRGCYLENEITAASRDLRRRSTFSADAKRYSMSATTDALGITEGTGQPTYPGYEQQEFEDRTTKHIHPQKTVTFGRSAHGSYEGYNEMPDEFNAKHDGYGYG</sequence>
<dbReference type="InterPro" id="IPR020846">
    <property type="entry name" value="MFS_dom"/>
</dbReference>
<dbReference type="CDD" id="cd17383">
    <property type="entry name" value="MFS_SLC18A3_VAChT"/>
    <property type="match status" value="1"/>
</dbReference>
<dbReference type="GO" id="GO:0030121">
    <property type="term" value="C:AP-1 adaptor complex"/>
    <property type="evidence" value="ECO:0007669"/>
    <property type="project" value="TreeGrafter"/>
</dbReference>
<dbReference type="GO" id="GO:0007268">
    <property type="term" value="P:chemical synaptic transmission"/>
    <property type="evidence" value="ECO:0007669"/>
    <property type="project" value="TreeGrafter"/>
</dbReference>
<dbReference type="GO" id="GO:0030122">
    <property type="term" value="C:AP-2 adaptor complex"/>
    <property type="evidence" value="ECO:0007669"/>
    <property type="project" value="TreeGrafter"/>
</dbReference>
<dbReference type="Proteomes" id="UP000054324">
    <property type="component" value="Unassembled WGS sequence"/>
</dbReference>
<name>A0A074ZG82_OPIVI</name>
<evidence type="ECO:0000313" key="10">
    <source>
        <dbReference type="Proteomes" id="UP000054324"/>
    </source>
</evidence>
<dbReference type="CTD" id="20320660"/>
<dbReference type="RefSeq" id="XP_009170019.1">
    <property type="nucleotide sequence ID" value="XM_009171755.1"/>
</dbReference>
<keyword evidence="6" id="KW-1133">Transmembrane helix</keyword>
<protein>
    <submittedName>
        <fullName evidence="9">Uncharacterized protein</fullName>
    </submittedName>
</protein>
<evidence type="ECO:0000313" key="9">
    <source>
        <dbReference type="EMBL" id="KER26198.1"/>
    </source>
</evidence>
<accession>A0A074ZG82</accession>
<evidence type="ECO:0000256" key="7">
    <source>
        <dbReference type="ARBA" id="ARBA00023136"/>
    </source>
</evidence>
<organism evidence="9 10">
    <name type="scientific">Opisthorchis viverrini</name>
    <name type="common">Southeast Asian liver fluke</name>
    <dbReference type="NCBI Taxonomy" id="6198"/>
    <lineage>
        <taxon>Eukaryota</taxon>
        <taxon>Metazoa</taxon>
        <taxon>Spiralia</taxon>
        <taxon>Lophotrochozoa</taxon>
        <taxon>Platyhelminthes</taxon>
        <taxon>Trematoda</taxon>
        <taxon>Digenea</taxon>
        <taxon>Opisthorchiida</taxon>
        <taxon>Opisthorchiata</taxon>
        <taxon>Opisthorchiidae</taxon>
        <taxon>Opisthorchis</taxon>
    </lineage>
</organism>
<dbReference type="PANTHER" id="PTHR23506">
    <property type="entry name" value="GH10249P"/>
    <property type="match status" value="1"/>
</dbReference>
<dbReference type="EMBL" id="KL596753">
    <property type="protein sequence ID" value="KER26198.1"/>
    <property type="molecule type" value="Genomic_DNA"/>
</dbReference>
<dbReference type="OrthoDB" id="5086884at2759"/>
<reference evidence="9 10" key="1">
    <citation type="submission" date="2013-11" db="EMBL/GenBank/DDBJ databases">
        <title>Opisthorchis viverrini - life in the bile duct.</title>
        <authorList>
            <person name="Young N.D."/>
            <person name="Nagarajan N."/>
            <person name="Lin S.J."/>
            <person name="Korhonen P.K."/>
            <person name="Jex A.R."/>
            <person name="Hall R.S."/>
            <person name="Safavi-Hemami H."/>
            <person name="Kaewkong W."/>
            <person name="Bertrand D."/>
            <person name="Gao S."/>
            <person name="Seet Q."/>
            <person name="Wongkham S."/>
            <person name="Teh B.T."/>
            <person name="Wongkham C."/>
            <person name="Intapan P.M."/>
            <person name="Maleewong W."/>
            <person name="Yang X."/>
            <person name="Hu M."/>
            <person name="Wang Z."/>
            <person name="Hofmann A."/>
            <person name="Sternberg P.W."/>
            <person name="Tan P."/>
            <person name="Wang J."/>
            <person name="Gasser R.B."/>
        </authorList>
    </citation>
    <scope>NUCLEOTIDE SEQUENCE [LARGE SCALE GENOMIC DNA]</scope>
</reference>
<evidence type="ECO:0000256" key="8">
    <source>
        <dbReference type="ARBA" id="ARBA00023180"/>
    </source>
</evidence>
<evidence type="ECO:0000256" key="6">
    <source>
        <dbReference type="ARBA" id="ARBA00022989"/>
    </source>
</evidence>
<evidence type="ECO:0000256" key="5">
    <source>
        <dbReference type="ARBA" id="ARBA00022775"/>
    </source>
</evidence>
<dbReference type="InterPro" id="IPR036259">
    <property type="entry name" value="MFS_trans_sf"/>
</dbReference>
<dbReference type="KEGG" id="ovi:T265_06481"/>
<dbReference type="InterPro" id="IPR050930">
    <property type="entry name" value="MFS_Vesicular_Transporter"/>
</dbReference>
<dbReference type="AlphaFoldDB" id="A0A074ZG82"/>
<dbReference type="Gene3D" id="1.20.1250.20">
    <property type="entry name" value="MFS general substrate transporter like domains"/>
    <property type="match status" value="1"/>
</dbReference>
<dbReference type="PANTHER" id="PTHR23506:SF13">
    <property type="entry name" value="VESICULAR ACETYLCHOLINE TRANSPORTER"/>
    <property type="match status" value="1"/>
</dbReference>
<comment type="similarity">
    <text evidence="2">Belongs to the major facilitator superfamily. Vesicular transporter family.</text>
</comment>